<organism evidence="2 3">
    <name type="scientific">Grimontia celer</name>
    <dbReference type="NCBI Taxonomy" id="1796497"/>
    <lineage>
        <taxon>Bacteria</taxon>
        <taxon>Pseudomonadati</taxon>
        <taxon>Pseudomonadota</taxon>
        <taxon>Gammaproteobacteria</taxon>
        <taxon>Vibrionales</taxon>
        <taxon>Vibrionaceae</taxon>
        <taxon>Grimontia</taxon>
    </lineage>
</organism>
<evidence type="ECO:0000313" key="3">
    <source>
        <dbReference type="Proteomes" id="UP000071641"/>
    </source>
</evidence>
<dbReference type="AlphaFoldDB" id="A0A128F8A0"/>
<accession>A0A128F8A0</accession>
<dbReference type="OrthoDB" id="8970044at2"/>
<name>A0A128F8A0_9GAMM</name>
<dbReference type="STRING" id="1796497.GCE9029_03323"/>
<feature type="domain" description="DUF1266" evidence="1">
    <location>
        <begin position="57"/>
        <end position="209"/>
    </location>
</feature>
<gene>
    <name evidence="2" type="ORF">GCE9029_03323</name>
</gene>
<protein>
    <recommendedName>
        <fullName evidence="1">DUF1266 domain-containing protein</fullName>
    </recommendedName>
</protein>
<dbReference type="EMBL" id="FIZX01000002">
    <property type="protein sequence ID" value="CZF82594.1"/>
    <property type="molecule type" value="Genomic_DNA"/>
</dbReference>
<dbReference type="Pfam" id="PF06889">
    <property type="entry name" value="DUF1266"/>
    <property type="match status" value="1"/>
</dbReference>
<proteinExistence type="predicted"/>
<evidence type="ECO:0000259" key="1">
    <source>
        <dbReference type="Pfam" id="PF06889"/>
    </source>
</evidence>
<evidence type="ECO:0000313" key="2">
    <source>
        <dbReference type="EMBL" id="CZF82594.1"/>
    </source>
</evidence>
<reference evidence="3" key="1">
    <citation type="submission" date="2016-02" db="EMBL/GenBank/DDBJ databases">
        <authorList>
            <person name="Rodrigo-Torres Lidia"/>
            <person name="Arahal R.David."/>
        </authorList>
    </citation>
    <scope>NUCLEOTIDE SEQUENCE [LARGE SCALE GENOMIC DNA]</scope>
    <source>
        <strain evidence="3">CECT 9029</strain>
    </source>
</reference>
<sequence>MTAQTPKNFDPSLPHCQWWLAITSPQISYNRGDYDYDLPALKRDLDDPVEWGKNFIDWWGIDTRREWHEMIHRLAMAEVHGDVWAGEFGRRACMSANEWQQRVDSVPNPVAKAEMRYLDAAYRHVGSAGFKGWDFCRGSFLTRAGYGAGKVTQEEFVFLLNYFSRQIQKHFSSWEQYTQSFIFGRNYWEYMNDQDEDSDNIRYLLNNGFYIGFSSFYQCLEEDTDCPIPALDWNVELPDIPQPESLRAILSDDEGEAQS</sequence>
<dbReference type="Proteomes" id="UP000071641">
    <property type="component" value="Unassembled WGS sequence"/>
</dbReference>
<keyword evidence="3" id="KW-1185">Reference proteome</keyword>
<dbReference type="RefSeq" id="WP_062664840.1">
    <property type="nucleotide sequence ID" value="NZ_FIZX01000002.1"/>
</dbReference>
<dbReference type="InterPro" id="IPR009677">
    <property type="entry name" value="DUF1266"/>
</dbReference>